<dbReference type="RefSeq" id="WP_155091761.1">
    <property type="nucleotide sequence ID" value="NZ_WMJX01000009.1"/>
</dbReference>
<accession>A0A6I3LKE9</accession>
<keyword evidence="2" id="KW-1185">Reference proteome</keyword>
<evidence type="ECO:0000313" key="2">
    <source>
        <dbReference type="Proteomes" id="UP000438760"/>
    </source>
</evidence>
<reference evidence="1 2" key="1">
    <citation type="submission" date="2019-11" db="EMBL/GenBank/DDBJ databases">
        <title>Genome of Strain BIT-d1.</title>
        <authorList>
            <person name="Yang Y."/>
        </authorList>
    </citation>
    <scope>NUCLEOTIDE SEQUENCE [LARGE SCALE GENOMIC DNA]</scope>
    <source>
        <strain evidence="1 2">BIT-d1</strain>
    </source>
</reference>
<dbReference type="AlphaFoldDB" id="A0A6I3LKE9"/>
<dbReference type="Proteomes" id="UP000438760">
    <property type="component" value="Unassembled WGS sequence"/>
</dbReference>
<dbReference type="PROSITE" id="PS51257">
    <property type="entry name" value="PROKAR_LIPOPROTEIN"/>
    <property type="match status" value="1"/>
</dbReference>
<dbReference type="EMBL" id="WMJX01000009">
    <property type="protein sequence ID" value="MTG97720.1"/>
    <property type="molecule type" value="Genomic_DNA"/>
</dbReference>
<proteinExistence type="predicted"/>
<name>A0A6I3LKE9_9FLAO</name>
<gene>
    <name evidence="1" type="ORF">GJV76_06140</name>
</gene>
<protein>
    <recommendedName>
        <fullName evidence="3">Lipoprotein</fullName>
    </recommendedName>
</protein>
<organism evidence="1 2">
    <name type="scientific">Myroides albus</name>
    <dbReference type="NCBI Taxonomy" id="2562892"/>
    <lineage>
        <taxon>Bacteria</taxon>
        <taxon>Pseudomonadati</taxon>
        <taxon>Bacteroidota</taxon>
        <taxon>Flavobacteriia</taxon>
        <taxon>Flavobacteriales</taxon>
        <taxon>Flavobacteriaceae</taxon>
        <taxon>Myroides</taxon>
    </lineage>
</organism>
<comment type="caution">
    <text evidence="1">The sequence shown here is derived from an EMBL/GenBank/DDBJ whole genome shotgun (WGS) entry which is preliminary data.</text>
</comment>
<dbReference type="OrthoDB" id="836646at2"/>
<evidence type="ECO:0008006" key="3">
    <source>
        <dbReference type="Google" id="ProtNLM"/>
    </source>
</evidence>
<sequence length="303" mass="33822">MLKSNILVGMLFIFVMSSCSSVIKSSKITALQQNYCAPNIVYLDNTTEEERLFKDELVAQKLSEHDYTLASHLGLVPVLAKYLHSEDTLEKMQATQQMIAITQLFQTELDALAAELNCNGERYDQLARVLDAKNGTTNTQLTVASIAIGAAVTLSTALITNDNTNKGLNIACGVVGTGLGFMLLNPKGKKVELVNYRSLIGNVWKENNVDNAFPATVWRVLNDKSFSNEGKLSLIQTLKNRWLLFAFDEEVSKKEEERYFGHGGFFKSDDIHLMSDMNNELQASVRTLQQDLHSLLFAINSWK</sequence>
<evidence type="ECO:0000313" key="1">
    <source>
        <dbReference type="EMBL" id="MTG97720.1"/>
    </source>
</evidence>